<keyword evidence="4" id="KW-0255">Endonuclease</keyword>
<gene>
    <name evidence="9" type="primary">LOC118477704</name>
</gene>
<feature type="domain" description="Reverse transcriptase RNase H-like" evidence="7">
    <location>
        <begin position="135"/>
        <end position="234"/>
    </location>
</feature>
<name>A0ABM1VTK1_APLCA</name>
<keyword evidence="3" id="KW-0540">Nuclease</keyword>
<organism evidence="8 9">
    <name type="scientific">Aplysia californica</name>
    <name type="common">California sea hare</name>
    <dbReference type="NCBI Taxonomy" id="6500"/>
    <lineage>
        <taxon>Eukaryota</taxon>
        <taxon>Metazoa</taxon>
        <taxon>Spiralia</taxon>
        <taxon>Lophotrochozoa</taxon>
        <taxon>Mollusca</taxon>
        <taxon>Gastropoda</taxon>
        <taxon>Heterobranchia</taxon>
        <taxon>Euthyneura</taxon>
        <taxon>Tectipleura</taxon>
        <taxon>Aplysiida</taxon>
        <taxon>Aplysioidea</taxon>
        <taxon>Aplysiidae</taxon>
        <taxon>Aplysia</taxon>
    </lineage>
</organism>
<evidence type="ECO:0000313" key="9">
    <source>
        <dbReference type="RefSeq" id="XP_035825743.1"/>
    </source>
</evidence>
<protein>
    <submittedName>
        <fullName evidence="9">Uncharacterized protein LOC118477704</fullName>
    </submittedName>
</protein>
<evidence type="ECO:0000256" key="2">
    <source>
        <dbReference type="ARBA" id="ARBA00022695"/>
    </source>
</evidence>
<keyword evidence="2" id="KW-0548">Nucleotidyltransferase</keyword>
<reference evidence="9" key="1">
    <citation type="submission" date="2025-08" db="UniProtKB">
        <authorList>
            <consortium name="RefSeq"/>
        </authorList>
    </citation>
    <scope>IDENTIFICATION</scope>
</reference>
<evidence type="ECO:0000256" key="1">
    <source>
        <dbReference type="ARBA" id="ARBA00022679"/>
    </source>
</evidence>
<proteinExistence type="predicted"/>
<dbReference type="GeneID" id="118477704"/>
<sequence length="389" mass="43983">MWSNSIEEAFFQAVKWHDLCGTNGIILNPSKFKFAKTTVEFAGFEITPSTVRPCARYLEAIRHFPTPRNITDVRSWFGHINQVSYAFASAERMLPFREALKPGKRLEWAEELGRLFEWSKEAISNEIHQGVEIFDKKKPTCLATDWSKDGIGFWLFQKHCTCLSEKPFCRKTGWKITLVGSRFTSGAESRYAPIESEALAAVNALDKARHFTLGCSDLIVAVDHKPLLKTFGDRCLDDIPNPRLRNLTEKSLRYRFRIVHIPGLRHAAADAVSRRPVGSPNTLRLPDAAAPILLPDDPPLTPELPHDFLSAICTQELDDTNQVCSKPDLAPTEVIKSVTWDEIRLATSSDSTMTALSNTIEDGFPEDRTSLSPDLRPYHQFREFLTHDI</sequence>
<dbReference type="PANTHER" id="PTHR37984:SF9">
    <property type="entry name" value="INTEGRASE CATALYTIC DOMAIN-CONTAINING PROTEIN"/>
    <property type="match status" value="1"/>
</dbReference>
<evidence type="ECO:0000313" key="8">
    <source>
        <dbReference type="Proteomes" id="UP000694888"/>
    </source>
</evidence>
<evidence type="ECO:0000256" key="4">
    <source>
        <dbReference type="ARBA" id="ARBA00022759"/>
    </source>
</evidence>
<keyword evidence="8" id="KW-1185">Reference proteome</keyword>
<evidence type="ECO:0000259" key="7">
    <source>
        <dbReference type="Pfam" id="PF17917"/>
    </source>
</evidence>
<dbReference type="Proteomes" id="UP000694888">
    <property type="component" value="Unplaced"/>
</dbReference>
<dbReference type="InterPro" id="IPR050951">
    <property type="entry name" value="Retrovirus_Pol_polyprotein"/>
</dbReference>
<keyword evidence="6" id="KW-0695">RNA-directed DNA polymerase</keyword>
<evidence type="ECO:0000256" key="3">
    <source>
        <dbReference type="ARBA" id="ARBA00022722"/>
    </source>
</evidence>
<dbReference type="PANTHER" id="PTHR37984">
    <property type="entry name" value="PROTEIN CBG26694"/>
    <property type="match status" value="1"/>
</dbReference>
<accession>A0ABM1VTK1</accession>
<evidence type="ECO:0000256" key="6">
    <source>
        <dbReference type="ARBA" id="ARBA00022918"/>
    </source>
</evidence>
<dbReference type="SUPFAM" id="SSF56672">
    <property type="entry name" value="DNA/RNA polymerases"/>
    <property type="match status" value="1"/>
</dbReference>
<dbReference type="RefSeq" id="XP_035825743.1">
    <property type="nucleotide sequence ID" value="XM_035969850.1"/>
</dbReference>
<keyword evidence="1" id="KW-0808">Transferase</keyword>
<dbReference type="InterPro" id="IPR041373">
    <property type="entry name" value="RT_RNaseH"/>
</dbReference>
<dbReference type="InterPro" id="IPR043502">
    <property type="entry name" value="DNA/RNA_pol_sf"/>
</dbReference>
<evidence type="ECO:0000256" key="5">
    <source>
        <dbReference type="ARBA" id="ARBA00022801"/>
    </source>
</evidence>
<keyword evidence="5" id="KW-0378">Hydrolase</keyword>
<dbReference type="Pfam" id="PF17917">
    <property type="entry name" value="RT_RNaseH"/>
    <property type="match status" value="1"/>
</dbReference>